<dbReference type="SMART" id="SM00343">
    <property type="entry name" value="ZnF_C2HC"/>
    <property type="match status" value="2"/>
</dbReference>
<feature type="compositionally biased region" description="Polar residues" evidence="1">
    <location>
        <begin position="565"/>
        <end position="576"/>
    </location>
</feature>
<sequence>MPSNRERVLNVNHTAYDLLKELSSGQKGARPPAATPKIVNFLKQVEELTKDLLSTPLTDWQHELEALRQDLKQEIQAVKAAVEPPARQTVRSFAEAAARAPAPAHCLSHGTSSSGVRPAEVARDREVVVCLGDRSQIGTFRRLTPAELTKRANQARAKAAISTATDALATVMIVASKQLKSGDLRFTLRSAKEAEIMRVHREKWAKGLCRTAFVHMPTWGVVVHDVNIRSLGINKPSIDELRGAQDHVIKELLAANVGNWGEAEITKISWLRIPEGKKAGSLILEFTSPVPANMAIDKGALWDCNSLSVVLYDRDARVRQCFNCQQFGHIGATCANNVRCVYCAKGHQSRDCPSRDTQENKCANCEGAHAAWNAECEVRKREVERVMALARQRGRYHPVPAPYSINQPSPTLSQRSTISSWGTQQESSTVEPTSVESSGSAPGTRPSNGGQQGTGPTTTKRTTVSRTSNGIQSSRWATQNAQSATTASSGKRRGRKPKQKEPESMDTGRDEVERPTAPTFQFGEGHPHHFTTRSATGIQLGLPDVPETTAGSFLDQPATDAINFQPDTATSTSNQSKADKARARTAKAREARAKKLKEAKSASQNDMTSDIPARKQARRAAHLEKANNQAESDLSSVLDEVNMESLERQLRAGRVLTSSSLPNPGSDGDFQPSSLPEIPTRKRKQPHSDDLSLNIRSASAGKRKTHSKKLSQNKRQ</sequence>
<evidence type="ECO:0000313" key="3">
    <source>
        <dbReference type="EMBL" id="OOQ82701.1"/>
    </source>
</evidence>
<feature type="compositionally biased region" description="Low complexity" evidence="1">
    <location>
        <begin position="454"/>
        <end position="468"/>
    </location>
</feature>
<dbReference type="AlphaFoldDB" id="A0A1S9RBC3"/>
<dbReference type="InterPro" id="IPR036875">
    <property type="entry name" value="Znf_CCHC_sf"/>
</dbReference>
<feature type="compositionally biased region" description="Basic residues" evidence="1">
    <location>
        <begin position="701"/>
        <end position="716"/>
    </location>
</feature>
<proteinExistence type="predicted"/>
<feature type="region of interest" description="Disordered" evidence="1">
    <location>
        <begin position="397"/>
        <end position="636"/>
    </location>
</feature>
<dbReference type="SUPFAM" id="SSF57756">
    <property type="entry name" value="Retrovirus zinc finger-like domains"/>
    <property type="match status" value="1"/>
</dbReference>
<feature type="domain" description="CCHC-type" evidence="2">
    <location>
        <begin position="339"/>
        <end position="354"/>
    </location>
</feature>
<feature type="compositionally biased region" description="Polar residues" evidence="1">
    <location>
        <begin position="404"/>
        <end position="425"/>
    </location>
</feature>
<feature type="compositionally biased region" description="Polar residues" evidence="1">
    <location>
        <begin position="626"/>
        <end position="635"/>
    </location>
</feature>
<dbReference type="GO" id="GO:0008270">
    <property type="term" value="F:zinc ion binding"/>
    <property type="evidence" value="ECO:0007669"/>
    <property type="project" value="InterPro"/>
</dbReference>
<dbReference type="GO" id="GO:0003676">
    <property type="term" value="F:nucleic acid binding"/>
    <property type="evidence" value="ECO:0007669"/>
    <property type="project" value="InterPro"/>
</dbReference>
<dbReference type="InterPro" id="IPR001878">
    <property type="entry name" value="Znf_CCHC"/>
</dbReference>
<protein>
    <recommendedName>
        <fullName evidence="2">CCHC-type domain-containing protein</fullName>
    </recommendedName>
</protein>
<feature type="compositionally biased region" description="Low complexity" evidence="1">
    <location>
        <begin position="477"/>
        <end position="489"/>
    </location>
</feature>
<comment type="caution">
    <text evidence="3">The sequence shown here is derived from an EMBL/GenBank/DDBJ whole genome shotgun (WGS) entry which is preliminary data.</text>
</comment>
<dbReference type="EMBL" id="LJBN01000213">
    <property type="protein sequence ID" value="OOQ82701.1"/>
    <property type="molecule type" value="Genomic_DNA"/>
</dbReference>
<feature type="compositionally biased region" description="Low complexity" evidence="1">
    <location>
        <begin position="426"/>
        <end position="440"/>
    </location>
</feature>
<feature type="region of interest" description="Disordered" evidence="1">
    <location>
        <begin position="653"/>
        <end position="716"/>
    </location>
</feature>
<evidence type="ECO:0000313" key="4">
    <source>
        <dbReference type="Proteomes" id="UP000190744"/>
    </source>
</evidence>
<dbReference type="Proteomes" id="UP000190744">
    <property type="component" value="Unassembled WGS sequence"/>
</dbReference>
<reference evidence="4" key="1">
    <citation type="submission" date="2015-09" db="EMBL/GenBank/DDBJ databases">
        <authorList>
            <person name="Fill T.P."/>
            <person name="Baretta J.F."/>
            <person name="de Almeida L.G."/>
            <person name="Rocha M."/>
            <person name="de Souza D.H."/>
            <person name="Malavazi I."/>
            <person name="Cerdeira L.T."/>
            <person name="Hong H."/>
            <person name="Samborskyy M."/>
            <person name="de Vasconcelos A.T."/>
            <person name="Leadlay P."/>
            <person name="Rodrigues-Filho E."/>
        </authorList>
    </citation>
    <scope>NUCLEOTIDE SEQUENCE [LARGE SCALE GENOMIC DNA]</scope>
    <source>
        <strain evidence="4">LaBioMMi 136</strain>
    </source>
</reference>
<evidence type="ECO:0000259" key="2">
    <source>
        <dbReference type="SMART" id="SM00343"/>
    </source>
</evidence>
<dbReference type="Gene3D" id="4.10.60.10">
    <property type="entry name" value="Zinc finger, CCHC-type"/>
    <property type="match status" value="1"/>
</dbReference>
<evidence type="ECO:0000256" key="1">
    <source>
        <dbReference type="SAM" id="MobiDB-lite"/>
    </source>
</evidence>
<name>A0A1S9RBC3_PENBI</name>
<feature type="domain" description="CCHC-type" evidence="2">
    <location>
        <begin position="320"/>
        <end position="336"/>
    </location>
</feature>
<organism evidence="3 4">
    <name type="scientific">Penicillium brasilianum</name>
    <dbReference type="NCBI Taxonomy" id="104259"/>
    <lineage>
        <taxon>Eukaryota</taxon>
        <taxon>Fungi</taxon>
        <taxon>Dikarya</taxon>
        <taxon>Ascomycota</taxon>
        <taxon>Pezizomycotina</taxon>
        <taxon>Eurotiomycetes</taxon>
        <taxon>Eurotiomycetidae</taxon>
        <taxon>Eurotiales</taxon>
        <taxon>Aspergillaceae</taxon>
        <taxon>Penicillium</taxon>
    </lineage>
</organism>
<gene>
    <name evidence="3" type="ORF">PEBR_37738</name>
</gene>
<feature type="compositionally biased region" description="Basic and acidic residues" evidence="1">
    <location>
        <begin position="499"/>
        <end position="514"/>
    </location>
</feature>
<accession>A0A1S9RBC3</accession>
<feature type="compositionally biased region" description="Basic and acidic residues" evidence="1">
    <location>
        <begin position="577"/>
        <end position="600"/>
    </location>
</feature>